<proteinExistence type="predicted"/>
<name>A0ABW4W331_9BACI</name>
<dbReference type="EMBL" id="JBHUHQ010000019">
    <property type="protein sequence ID" value="MFD2045511.1"/>
    <property type="molecule type" value="Genomic_DNA"/>
</dbReference>
<dbReference type="RefSeq" id="WP_377558149.1">
    <property type="nucleotide sequence ID" value="NZ_JBHUMI010000020.1"/>
</dbReference>
<comment type="caution">
    <text evidence="1">The sequence shown here is derived from an EMBL/GenBank/DDBJ whole genome shotgun (WGS) entry which is preliminary data.</text>
</comment>
<sequence>MFDEMEKLKFPVVGNTYISKKPNFKYSKVKVLEHNEEVYKFTGGDTPLSLVTFKVLEPKDAHGNIDIEISDFFHDNYIEERKNEFFGR</sequence>
<accession>A0ABW4W331</accession>
<gene>
    <name evidence="1" type="ORF">ACFSJF_14625</name>
</gene>
<evidence type="ECO:0000313" key="1">
    <source>
        <dbReference type="EMBL" id="MFD2045511.1"/>
    </source>
</evidence>
<organism evidence="1 2">
    <name type="scientific">Ornithinibacillus salinisoli</name>
    <dbReference type="NCBI Taxonomy" id="1848459"/>
    <lineage>
        <taxon>Bacteria</taxon>
        <taxon>Bacillati</taxon>
        <taxon>Bacillota</taxon>
        <taxon>Bacilli</taxon>
        <taxon>Bacillales</taxon>
        <taxon>Bacillaceae</taxon>
        <taxon>Ornithinibacillus</taxon>
    </lineage>
</organism>
<reference evidence="2" key="1">
    <citation type="journal article" date="2019" name="Int. J. Syst. Evol. Microbiol.">
        <title>The Global Catalogue of Microorganisms (GCM) 10K type strain sequencing project: providing services to taxonomists for standard genome sequencing and annotation.</title>
        <authorList>
            <consortium name="The Broad Institute Genomics Platform"/>
            <consortium name="The Broad Institute Genome Sequencing Center for Infectious Disease"/>
            <person name="Wu L."/>
            <person name="Ma J."/>
        </authorList>
    </citation>
    <scope>NUCLEOTIDE SEQUENCE [LARGE SCALE GENOMIC DNA]</scope>
    <source>
        <strain evidence="2">R28</strain>
    </source>
</reference>
<protein>
    <submittedName>
        <fullName evidence="1">Uncharacterized protein</fullName>
    </submittedName>
</protein>
<evidence type="ECO:0000313" key="2">
    <source>
        <dbReference type="Proteomes" id="UP001597383"/>
    </source>
</evidence>
<keyword evidence="2" id="KW-1185">Reference proteome</keyword>
<dbReference type="Proteomes" id="UP001597383">
    <property type="component" value="Unassembled WGS sequence"/>
</dbReference>